<dbReference type="GO" id="GO:0005096">
    <property type="term" value="F:GTPase activator activity"/>
    <property type="evidence" value="ECO:0007669"/>
    <property type="project" value="UniProtKB-KW"/>
</dbReference>
<dbReference type="EMBL" id="GDRN01066246">
    <property type="protein sequence ID" value="JAI64574.1"/>
    <property type="molecule type" value="Transcribed_RNA"/>
</dbReference>
<dbReference type="PRINTS" id="PR00405">
    <property type="entry name" value="REVINTRACTNG"/>
</dbReference>
<feature type="compositionally biased region" description="Polar residues" evidence="6">
    <location>
        <begin position="348"/>
        <end position="358"/>
    </location>
</feature>
<dbReference type="EMBL" id="GDRN01066245">
    <property type="protein sequence ID" value="JAI64575.1"/>
    <property type="molecule type" value="Transcribed_RNA"/>
</dbReference>
<evidence type="ECO:0000259" key="7">
    <source>
        <dbReference type="PROSITE" id="PS50115"/>
    </source>
</evidence>
<dbReference type="GO" id="GO:0000139">
    <property type="term" value="C:Golgi membrane"/>
    <property type="evidence" value="ECO:0007669"/>
    <property type="project" value="TreeGrafter"/>
</dbReference>
<feature type="compositionally biased region" description="Polar residues" evidence="6">
    <location>
        <begin position="399"/>
        <end position="421"/>
    </location>
</feature>
<feature type="region of interest" description="Disordered" evidence="6">
    <location>
        <begin position="197"/>
        <end position="226"/>
    </location>
</feature>
<dbReference type="SMART" id="SM00105">
    <property type="entry name" value="ArfGap"/>
    <property type="match status" value="1"/>
</dbReference>
<evidence type="ECO:0000256" key="6">
    <source>
        <dbReference type="SAM" id="MobiDB-lite"/>
    </source>
</evidence>
<dbReference type="PANTHER" id="PTHR46395">
    <property type="entry name" value="ADP-RIBOSYLATION FACTOR GTPASE-ACTIVATING PROTEIN 1"/>
    <property type="match status" value="1"/>
</dbReference>
<feature type="compositionally biased region" description="Acidic residues" evidence="6">
    <location>
        <begin position="467"/>
        <end position="478"/>
    </location>
</feature>
<feature type="compositionally biased region" description="Low complexity" evidence="6">
    <location>
        <begin position="386"/>
        <end position="398"/>
    </location>
</feature>
<accession>A0A0P4W7G2</accession>
<dbReference type="Pfam" id="PF01412">
    <property type="entry name" value="ArfGap"/>
    <property type="match status" value="1"/>
</dbReference>
<evidence type="ECO:0000256" key="1">
    <source>
        <dbReference type="ARBA" id="ARBA00022468"/>
    </source>
</evidence>
<dbReference type="CDD" id="cd08830">
    <property type="entry name" value="ArfGap_ArfGap1"/>
    <property type="match status" value="1"/>
</dbReference>
<feature type="domain" description="Arf-GAP" evidence="7">
    <location>
        <begin position="7"/>
        <end position="124"/>
    </location>
</feature>
<dbReference type="FunFam" id="1.10.220.150:FF:000014">
    <property type="entry name" value="ADP-ribosylation factor GTPase-activating protein"/>
    <property type="match status" value="1"/>
</dbReference>
<reference evidence="8" key="1">
    <citation type="submission" date="2015-09" db="EMBL/GenBank/DDBJ databases">
        <title>Scylla olivacea transcriptome.</title>
        <authorList>
            <person name="Ikhwanuddin M."/>
        </authorList>
    </citation>
    <scope>NUCLEOTIDE SEQUENCE</scope>
</reference>
<feature type="region of interest" description="Disordered" evidence="6">
    <location>
        <begin position="311"/>
        <end position="478"/>
    </location>
</feature>
<feature type="compositionally biased region" description="Polar residues" evidence="6">
    <location>
        <begin position="133"/>
        <end position="154"/>
    </location>
</feature>
<dbReference type="SUPFAM" id="SSF57863">
    <property type="entry name" value="ArfGap/RecO-like zinc finger"/>
    <property type="match status" value="1"/>
</dbReference>
<feature type="compositionally biased region" description="Gly residues" evidence="6">
    <location>
        <begin position="453"/>
        <end position="462"/>
    </location>
</feature>
<dbReference type="InterPro" id="IPR001164">
    <property type="entry name" value="ArfGAP_dom"/>
</dbReference>
<dbReference type="InterPro" id="IPR038508">
    <property type="entry name" value="ArfGAP_dom_sf"/>
</dbReference>
<dbReference type="PROSITE" id="PS50115">
    <property type="entry name" value="ARFGAP"/>
    <property type="match status" value="1"/>
</dbReference>
<dbReference type="GO" id="GO:0008270">
    <property type="term" value="F:zinc ion binding"/>
    <property type="evidence" value="ECO:0007669"/>
    <property type="project" value="UniProtKB-KW"/>
</dbReference>
<feature type="compositionally biased region" description="Gly residues" evidence="6">
    <location>
        <begin position="315"/>
        <end position="329"/>
    </location>
</feature>
<evidence type="ECO:0000256" key="4">
    <source>
        <dbReference type="ARBA" id="ARBA00022833"/>
    </source>
</evidence>
<keyword evidence="1" id="KW-0343">GTPase activation</keyword>
<proteinExistence type="predicted"/>
<evidence type="ECO:0000256" key="2">
    <source>
        <dbReference type="ARBA" id="ARBA00022723"/>
    </source>
</evidence>
<dbReference type="GO" id="GO:0032012">
    <property type="term" value="P:regulation of ARF protein signal transduction"/>
    <property type="evidence" value="ECO:0007669"/>
    <property type="project" value="TreeGrafter"/>
</dbReference>
<name>A0A0P4W7G2_SCYOL</name>
<dbReference type="AlphaFoldDB" id="A0A0P4W7G2"/>
<sequence>MASPRTRRALAEIKPRDENSQCFECGTHNPQWASVTYGIWICLECSGKHRGLGVHLSFVRSITMDKWKDNELEKMKVGGNRRAKEFLKSQPDYDHYAPLQQKYNTKAAALYRDKISAMAQGKPWSIESASAAARNTPSIPKSTSTPAFKSSGQNMYASSGGGGYQDMQFGGYQSGGGYQDPGIKNQTEAFFSRIQEENASRPDGLPPSQGGRYSGFGNCPNPPPKSASTEFFDTAVSSLSSGWSLLSLGASKVAGKAVEYSAIASEKATEYSQNISEKIRDGKLMDEISSQASVIGARVSEVSRRGWNEASRAWGSGGAGMGSLTGSSGGPHERSSLLLGPGDGYQRLDNNSGTSVNTSDPDSSSGDGRGDDEKAEGESCSVEANDGWGDDTWTSDWGNNSQPNSPGQTKLNSTETSPNSRVSKKNANNATKKNRSSTKKEGKAEQELLVDVGSGGGVGGKGHTWDNWDDDWEKVDAQ</sequence>
<dbReference type="InterPro" id="IPR037278">
    <property type="entry name" value="ARFGAP/RecO"/>
</dbReference>
<keyword evidence="3 5" id="KW-0863">Zinc-finger</keyword>
<organism evidence="8">
    <name type="scientific">Scylla olivacea</name>
    <name type="common">Orange mud crab</name>
    <name type="synonym">Cancer olivacea</name>
    <dbReference type="NCBI Taxonomy" id="85551"/>
    <lineage>
        <taxon>Eukaryota</taxon>
        <taxon>Metazoa</taxon>
        <taxon>Ecdysozoa</taxon>
        <taxon>Arthropoda</taxon>
        <taxon>Crustacea</taxon>
        <taxon>Multicrustacea</taxon>
        <taxon>Malacostraca</taxon>
        <taxon>Eumalacostraca</taxon>
        <taxon>Eucarida</taxon>
        <taxon>Decapoda</taxon>
        <taxon>Pleocyemata</taxon>
        <taxon>Brachyura</taxon>
        <taxon>Eubrachyura</taxon>
        <taxon>Portunoidea</taxon>
        <taxon>Portunidae</taxon>
        <taxon>Portuninae</taxon>
        <taxon>Scylla</taxon>
    </lineage>
</organism>
<dbReference type="PANTHER" id="PTHR46395:SF1">
    <property type="entry name" value="ADP-RIBOSYLATION FACTOR GTPASE-ACTIVATING PROTEIN 1"/>
    <property type="match status" value="1"/>
</dbReference>
<evidence type="ECO:0000313" key="8">
    <source>
        <dbReference type="EMBL" id="JAI64574.1"/>
    </source>
</evidence>
<dbReference type="GO" id="GO:0030100">
    <property type="term" value="P:regulation of endocytosis"/>
    <property type="evidence" value="ECO:0007669"/>
    <property type="project" value="TreeGrafter"/>
</dbReference>
<protein>
    <recommendedName>
        <fullName evidence="7">Arf-GAP domain-containing protein</fullName>
    </recommendedName>
</protein>
<evidence type="ECO:0000256" key="5">
    <source>
        <dbReference type="PROSITE-ProRule" id="PRU00288"/>
    </source>
</evidence>
<dbReference type="Gene3D" id="1.10.220.150">
    <property type="entry name" value="Arf GTPase activating protein"/>
    <property type="match status" value="1"/>
</dbReference>
<keyword evidence="4" id="KW-0862">Zinc</keyword>
<evidence type="ECO:0000256" key="3">
    <source>
        <dbReference type="ARBA" id="ARBA00022771"/>
    </source>
</evidence>
<keyword evidence="2" id="KW-0479">Metal-binding</keyword>
<feature type="region of interest" description="Disordered" evidence="6">
    <location>
        <begin position="129"/>
        <end position="154"/>
    </location>
</feature>